<comment type="caution">
    <text evidence="2">The sequence shown here is derived from an EMBL/GenBank/DDBJ whole genome shotgun (WGS) entry which is preliminary data.</text>
</comment>
<evidence type="ECO:0000313" key="3">
    <source>
        <dbReference type="Proteomes" id="UP000030017"/>
    </source>
</evidence>
<dbReference type="Proteomes" id="UP000030017">
    <property type="component" value="Unassembled WGS sequence"/>
</dbReference>
<protein>
    <recommendedName>
        <fullName evidence="4">DUF1326 domain-containing protein</fullName>
    </recommendedName>
</protein>
<sequence length="249" mass="26844">MIDIRVLSAVMFGLAGLLAAPGAQAQKKVMVADCGVGGCRCMLSATTVMDIETLTGQAAPPGAAGMTLVVAFDEMVWSPKTPKELHRIFGGSGECPIEVFPAAGNARGPRDGIWVFEDHPADMSRCPLMKMGGAIAGAEIDGPKGGDVPIRWGGQFHPGKYFPEVPGALRWIRIDDRNWRGELDGVNTTAAVDILSVVLHSSLVRDDLIRGSLSYRSNMDKLMKDIPQVAGMYKCEFRTEYTGRWKSGF</sequence>
<dbReference type="STRING" id="1122185.N792_02685"/>
<dbReference type="AlphaFoldDB" id="A0A0A0EKM4"/>
<keyword evidence="1" id="KW-0732">Signal</keyword>
<dbReference type="RefSeq" id="WP_052104080.1">
    <property type="nucleotide sequence ID" value="NZ_AVPS01000010.1"/>
</dbReference>
<keyword evidence="3" id="KW-1185">Reference proteome</keyword>
<proteinExistence type="predicted"/>
<evidence type="ECO:0000313" key="2">
    <source>
        <dbReference type="EMBL" id="KGM50884.1"/>
    </source>
</evidence>
<gene>
    <name evidence="2" type="ORF">N792_02685</name>
</gene>
<evidence type="ECO:0000256" key="1">
    <source>
        <dbReference type="SAM" id="SignalP"/>
    </source>
</evidence>
<accession>A0A0A0EKM4</accession>
<name>A0A0A0EKM4_9GAMM</name>
<dbReference type="EMBL" id="AVPS01000010">
    <property type="protein sequence ID" value="KGM50884.1"/>
    <property type="molecule type" value="Genomic_DNA"/>
</dbReference>
<dbReference type="eggNOG" id="ENOG5034BNH">
    <property type="taxonomic scope" value="Bacteria"/>
</dbReference>
<reference evidence="2 3" key="1">
    <citation type="submission" date="2013-08" db="EMBL/GenBank/DDBJ databases">
        <title>Genome sequencing of Lysobacter.</title>
        <authorList>
            <person name="Zhang S."/>
            <person name="Wang G."/>
        </authorList>
    </citation>
    <scope>NUCLEOTIDE SEQUENCE [LARGE SCALE GENOMIC DNA]</scope>
    <source>
        <strain evidence="2 3">Ko07</strain>
    </source>
</reference>
<organism evidence="2 3">
    <name type="scientific">Lysobacter concretionis Ko07 = DSM 16239</name>
    <dbReference type="NCBI Taxonomy" id="1122185"/>
    <lineage>
        <taxon>Bacteria</taxon>
        <taxon>Pseudomonadati</taxon>
        <taxon>Pseudomonadota</taxon>
        <taxon>Gammaproteobacteria</taxon>
        <taxon>Lysobacterales</taxon>
        <taxon>Lysobacteraceae</taxon>
        <taxon>Novilysobacter</taxon>
    </lineage>
</organism>
<feature type="chain" id="PRO_5001961607" description="DUF1326 domain-containing protein" evidence="1">
    <location>
        <begin position="26"/>
        <end position="249"/>
    </location>
</feature>
<evidence type="ECO:0008006" key="4">
    <source>
        <dbReference type="Google" id="ProtNLM"/>
    </source>
</evidence>
<feature type="signal peptide" evidence="1">
    <location>
        <begin position="1"/>
        <end position="25"/>
    </location>
</feature>